<dbReference type="GO" id="GO:0005634">
    <property type="term" value="C:nucleus"/>
    <property type="evidence" value="ECO:0007669"/>
    <property type="project" value="TreeGrafter"/>
</dbReference>
<reference evidence="2 3" key="1">
    <citation type="submission" date="2018-04" db="EMBL/GenBank/DDBJ databases">
        <authorList>
            <person name="Huttner S."/>
            <person name="Dainat J."/>
        </authorList>
    </citation>
    <scope>NUCLEOTIDE SEQUENCE [LARGE SCALE GENOMIC DNA]</scope>
</reference>
<dbReference type="GO" id="GO:0000209">
    <property type="term" value="P:protein polyubiquitination"/>
    <property type="evidence" value="ECO:0007669"/>
    <property type="project" value="TreeGrafter"/>
</dbReference>
<dbReference type="GO" id="GO:0043161">
    <property type="term" value="P:proteasome-mediated ubiquitin-dependent protein catabolic process"/>
    <property type="evidence" value="ECO:0007669"/>
    <property type="project" value="TreeGrafter"/>
</dbReference>
<proteinExistence type="predicted"/>
<protein>
    <submittedName>
        <fullName evidence="2">1ca7a126-3b5a-48d0-bfc5-572a77484458</fullName>
    </submittedName>
</protein>
<dbReference type="GO" id="GO:0000151">
    <property type="term" value="C:ubiquitin ligase complex"/>
    <property type="evidence" value="ECO:0007669"/>
    <property type="project" value="TreeGrafter"/>
</dbReference>
<dbReference type="AlphaFoldDB" id="A0A446B9T7"/>
<sequence length="411" mass="44020">MAPSGECALYAELLANIRQISLAASLSSPSDASTRVSISADCRTVELRHRGVVSQLQLPAKASLGGTLLPIQDRQRGTTTLSWRLPLDASSSPSPSRQGDDVPWSATDLVPGSVVSCRACTAAVVPAGAVKAWKDLPSENWAEMMEFWHCHKPHHHHGRGHNHEGEEGGKADEQSLAARGYGASSAISAQEGVGFIDLTALMFAESDCRGVTFSLSTFEQGSSDRQSVPLTDPPTSPTRNLNIFCSSCRAQLGLFNFRTAAVTLLKWQISCQSTLDAAPGISECLAATLTSTIARSGSSKSLITPIPETVLDADDTALHAWVLNGSIVYSSSGGAPRPTPAIKLLYRQIHREEADRMLDAVTCEAQEINLPAQALGEVVRRLEASNGLLPPTERVFKEWKVGLLTKWEAKV</sequence>
<accession>A0A446B9T7</accession>
<feature type="region of interest" description="Disordered" evidence="1">
    <location>
        <begin position="80"/>
        <end position="102"/>
    </location>
</feature>
<dbReference type="GO" id="GO:0006513">
    <property type="term" value="P:protein monoubiquitination"/>
    <property type="evidence" value="ECO:0007669"/>
    <property type="project" value="TreeGrafter"/>
</dbReference>
<dbReference type="GO" id="GO:0005829">
    <property type="term" value="C:cytosol"/>
    <property type="evidence" value="ECO:0007669"/>
    <property type="project" value="TreeGrafter"/>
</dbReference>
<dbReference type="Pfam" id="PF09814">
    <property type="entry name" value="HECT_2"/>
    <property type="match status" value="1"/>
</dbReference>
<dbReference type="GO" id="GO:0031624">
    <property type="term" value="F:ubiquitin conjugating enzyme binding"/>
    <property type="evidence" value="ECO:0007669"/>
    <property type="project" value="TreeGrafter"/>
</dbReference>
<organism evidence="2 3">
    <name type="scientific">Thermothielavioides terrestris</name>
    <dbReference type="NCBI Taxonomy" id="2587410"/>
    <lineage>
        <taxon>Eukaryota</taxon>
        <taxon>Fungi</taxon>
        <taxon>Dikarya</taxon>
        <taxon>Ascomycota</taxon>
        <taxon>Pezizomycotina</taxon>
        <taxon>Sordariomycetes</taxon>
        <taxon>Sordariomycetidae</taxon>
        <taxon>Sordariales</taxon>
        <taxon>Chaetomiaceae</taxon>
        <taxon>Thermothielavioides</taxon>
    </lineage>
</organism>
<evidence type="ECO:0000256" key="1">
    <source>
        <dbReference type="SAM" id="MobiDB-lite"/>
    </source>
</evidence>
<dbReference type="PANTHER" id="PTHR31531">
    <property type="entry name" value="E3 UBIQUITIN-PROTEIN LIGASE E3D FAMILY MEMBER"/>
    <property type="match status" value="1"/>
</dbReference>
<dbReference type="Proteomes" id="UP000289323">
    <property type="component" value="Unassembled WGS sequence"/>
</dbReference>
<feature type="region of interest" description="Disordered" evidence="1">
    <location>
        <begin position="153"/>
        <end position="172"/>
    </location>
</feature>
<evidence type="ECO:0000313" key="2">
    <source>
        <dbReference type="EMBL" id="SPQ19276.1"/>
    </source>
</evidence>
<feature type="compositionally biased region" description="Basic and acidic residues" evidence="1">
    <location>
        <begin position="161"/>
        <end position="172"/>
    </location>
</feature>
<dbReference type="GO" id="GO:0051865">
    <property type="term" value="P:protein autoubiquitination"/>
    <property type="evidence" value="ECO:0007669"/>
    <property type="project" value="TreeGrafter"/>
</dbReference>
<dbReference type="PANTHER" id="PTHR31531:SF2">
    <property type="entry name" value="E3 UBIQUITIN-PROTEIN LIGASE E3D"/>
    <property type="match status" value="1"/>
</dbReference>
<dbReference type="GO" id="GO:0030332">
    <property type="term" value="F:cyclin binding"/>
    <property type="evidence" value="ECO:0007669"/>
    <property type="project" value="TreeGrafter"/>
</dbReference>
<evidence type="ECO:0000313" key="3">
    <source>
        <dbReference type="Proteomes" id="UP000289323"/>
    </source>
</evidence>
<dbReference type="EMBL" id="OUUZ01000001">
    <property type="protein sequence ID" value="SPQ19276.1"/>
    <property type="molecule type" value="Genomic_DNA"/>
</dbReference>
<dbReference type="GO" id="GO:0061630">
    <property type="term" value="F:ubiquitin protein ligase activity"/>
    <property type="evidence" value="ECO:0007669"/>
    <property type="project" value="TreeGrafter"/>
</dbReference>
<name>A0A446B9T7_9PEZI</name>
<gene>
    <name evidence="2" type="ORF">TT172_LOCUS1695</name>
</gene>
<dbReference type="InterPro" id="IPR019193">
    <property type="entry name" value="UBQ-conj_enz_E2-bd_prot"/>
</dbReference>